<feature type="domain" description="HTH arsR-type" evidence="4">
    <location>
        <begin position="1"/>
        <end position="93"/>
    </location>
</feature>
<keyword evidence="1" id="KW-0805">Transcription regulation</keyword>
<dbReference type="Pfam" id="PF12840">
    <property type="entry name" value="HTH_20"/>
    <property type="match status" value="1"/>
</dbReference>
<sequence length="93" mass="10276">MSDVYRAIADQTRREILDDLVAHGELTLFDICGRLAVRGNTSSRQAISQHLSVLEAAGLVHSRRDGRTKRHVVDTTPLAAITRRWPTEPNGAS</sequence>
<comment type="caution">
    <text evidence="5">The sequence shown here is derived from an EMBL/GenBank/DDBJ whole genome shotgun (WGS) entry which is preliminary data.</text>
</comment>
<dbReference type="CDD" id="cd00090">
    <property type="entry name" value="HTH_ARSR"/>
    <property type="match status" value="1"/>
</dbReference>
<dbReference type="EMBL" id="BJOV01000001">
    <property type="protein sequence ID" value="GED99853.1"/>
    <property type="molecule type" value="Genomic_DNA"/>
</dbReference>
<dbReference type="InterPro" id="IPR011991">
    <property type="entry name" value="ArsR-like_HTH"/>
</dbReference>
<dbReference type="InterPro" id="IPR036388">
    <property type="entry name" value="WH-like_DNA-bd_sf"/>
</dbReference>
<evidence type="ECO:0000256" key="1">
    <source>
        <dbReference type="ARBA" id="ARBA00023015"/>
    </source>
</evidence>
<dbReference type="InterPro" id="IPR001845">
    <property type="entry name" value="HTH_ArsR_DNA-bd_dom"/>
</dbReference>
<dbReference type="GO" id="GO:0003677">
    <property type="term" value="F:DNA binding"/>
    <property type="evidence" value="ECO:0007669"/>
    <property type="project" value="UniProtKB-KW"/>
</dbReference>
<keyword evidence="2" id="KW-0238">DNA-binding</keyword>
<gene>
    <name evidence="5" type="ORF">nbrc107696_03000</name>
</gene>
<dbReference type="PANTHER" id="PTHR33154">
    <property type="entry name" value="TRANSCRIPTIONAL REGULATOR, ARSR FAMILY"/>
    <property type="match status" value="1"/>
</dbReference>
<dbReference type="SMART" id="SM00418">
    <property type="entry name" value="HTH_ARSR"/>
    <property type="match status" value="1"/>
</dbReference>
<dbReference type="SUPFAM" id="SSF46785">
    <property type="entry name" value="Winged helix' DNA-binding domain"/>
    <property type="match status" value="1"/>
</dbReference>
<accession>A0A7I9V3W3</accession>
<dbReference type="AlphaFoldDB" id="A0A7I9V3W3"/>
<dbReference type="Gene3D" id="1.10.10.10">
    <property type="entry name" value="Winged helix-like DNA-binding domain superfamily/Winged helix DNA-binding domain"/>
    <property type="match status" value="1"/>
</dbReference>
<evidence type="ECO:0000256" key="3">
    <source>
        <dbReference type="ARBA" id="ARBA00023163"/>
    </source>
</evidence>
<keyword evidence="6" id="KW-1185">Reference proteome</keyword>
<dbReference type="Proteomes" id="UP000444960">
    <property type="component" value="Unassembled WGS sequence"/>
</dbReference>
<evidence type="ECO:0000256" key="2">
    <source>
        <dbReference type="ARBA" id="ARBA00023125"/>
    </source>
</evidence>
<dbReference type="RefSeq" id="WP_161893803.1">
    <property type="nucleotide sequence ID" value="NZ_BJOV01000001.1"/>
</dbReference>
<keyword evidence="3" id="KW-0804">Transcription</keyword>
<protein>
    <submittedName>
        <fullName evidence="5">Transcriptional regulator</fullName>
    </submittedName>
</protein>
<dbReference type="GO" id="GO:0003700">
    <property type="term" value="F:DNA-binding transcription factor activity"/>
    <property type="evidence" value="ECO:0007669"/>
    <property type="project" value="InterPro"/>
</dbReference>
<dbReference type="InterPro" id="IPR051081">
    <property type="entry name" value="HTH_MetalResp_TranReg"/>
</dbReference>
<dbReference type="InterPro" id="IPR036390">
    <property type="entry name" value="WH_DNA-bd_sf"/>
</dbReference>
<proteinExistence type="predicted"/>
<dbReference type="NCBIfam" id="NF033788">
    <property type="entry name" value="HTH_metalloreg"/>
    <property type="match status" value="1"/>
</dbReference>
<dbReference type="OrthoDB" id="9815653at2"/>
<evidence type="ECO:0000313" key="6">
    <source>
        <dbReference type="Proteomes" id="UP000444960"/>
    </source>
</evidence>
<organism evidence="5 6">
    <name type="scientific">Gordonia spumicola</name>
    <dbReference type="NCBI Taxonomy" id="589161"/>
    <lineage>
        <taxon>Bacteria</taxon>
        <taxon>Bacillati</taxon>
        <taxon>Actinomycetota</taxon>
        <taxon>Actinomycetes</taxon>
        <taxon>Mycobacteriales</taxon>
        <taxon>Gordoniaceae</taxon>
        <taxon>Gordonia</taxon>
    </lineage>
</organism>
<dbReference type="PANTHER" id="PTHR33154:SF33">
    <property type="entry name" value="TRANSCRIPTIONAL REPRESSOR SDPR"/>
    <property type="match status" value="1"/>
</dbReference>
<evidence type="ECO:0000313" key="5">
    <source>
        <dbReference type="EMBL" id="GED99853.1"/>
    </source>
</evidence>
<evidence type="ECO:0000259" key="4">
    <source>
        <dbReference type="PROSITE" id="PS50987"/>
    </source>
</evidence>
<name>A0A7I9V3W3_9ACTN</name>
<dbReference type="PROSITE" id="PS50987">
    <property type="entry name" value="HTH_ARSR_2"/>
    <property type="match status" value="1"/>
</dbReference>
<reference evidence="6" key="1">
    <citation type="submission" date="2019-06" db="EMBL/GenBank/DDBJ databases">
        <title>Gordonia isolated from sludge of a wastewater treatment plant.</title>
        <authorList>
            <person name="Tamura T."/>
            <person name="Aoyama K."/>
            <person name="Kang Y."/>
            <person name="Saito S."/>
            <person name="Akiyama N."/>
            <person name="Yazawa K."/>
            <person name="Gonoi T."/>
            <person name="Mikami Y."/>
        </authorList>
    </citation>
    <scope>NUCLEOTIDE SEQUENCE [LARGE SCALE GENOMIC DNA]</scope>
    <source>
        <strain evidence="6">NBRC 107696</strain>
    </source>
</reference>